<name>A0ACC2UMY3_9FUNG</name>
<keyword evidence="2" id="KW-1185">Reference proteome</keyword>
<keyword evidence="1" id="KW-0645">Protease</keyword>
<proteinExistence type="predicted"/>
<organism evidence="1 2">
    <name type="scientific">Entomophthora muscae</name>
    <dbReference type="NCBI Taxonomy" id="34485"/>
    <lineage>
        <taxon>Eukaryota</taxon>
        <taxon>Fungi</taxon>
        <taxon>Fungi incertae sedis</taxon>
        <taxon>Zoopagomycota</taxon>
        <taxon>Entomophthoromycotina</taxon>
        <taxon>Entomophthoromycetes</taxon>
        <taxon>Entomophthorales</taxon>
        <taxon>Entomophthoraceae</taxon>
        <taxon>Entomophthora</taxon>
    </lineage>
</organism>
<reference evidence="1" key="1">
    <citation type="submission" date="2022-04" db="EMBL/GenBank/DDBJ databases">
        <title>Genome of the entomopathogenic fungus Entomophthora muscae.</title>
        <authorList>
            <person name="Elya C."/>
            <person name="Lovett B.R."/>
            <person name="Lee E."/>
            <person name="Macias A.M."/>
            <person name="Hajek A.E."/>
            <person name="De Bivort B.L."/>
            <person name="Kasson M.T."/>
            <person name="De Fine Licht H.H."/>
            <person name="Stajich J.E."/>
        </authorList>
    </citation>
    <scope>NUCLEOTIDE SEQUENCE</scope>
    <source>
        <strain evidence="1">Berkeley</strain>
    </source>
</reference>
<evidence type="ECO:0000313" key="2">
    <source>
        <dbReference type="Proteomes" id="UP001165960"/>
    </source>
</evidence>
<dbReference type="EC" id="3.4.24.56" evidence="1"/>
<protein>
    <submittedName>
        <fullName evidence="1">Metalloprotease</fullName>
        <ecNumber evidence="1">3.4.24.56</ecNumber>
    </submittedName>
</protein>
<keyword evidence="1" id="KW-0482">Metalloprotease</keyword>
<dbReference type="Proteomes" id="UP001165960">
    <property type="component" value="Unassembled WGS sequence"/>
</dbReference>
<evidence type="ECO:0000313" key="1">
    <source>
        <dbReference type="EMBL" id="KAJ9088101.1"/>
    </source>
</evidence>
<sequence length="479" mass="54684">MLSYKEAMTDQTEAIFKTSYSIKNISLQDPQTQGISTQLKLPPPNEYVMRKVTSHTSNMAEDFNDAFYSPKRIILDKSGELWAISNTSLKSSIHLSITKSQPITLPEFALVNLLLEIRFRSLGEIEHHFSMTHYLYSMLPKDDRIEISIWGFNKYLSQAFKRLVTALKQPSVTKVEFDMYKDLVKHSTPTNVPGNQKAQELFDGKAKTSSNRKAQLCPQQPAMVPRTTYQRHQRQLNATEASEQTFSSCPLPSSFSAGTAFIHKFRITDKSEMNSGVAFYLHSFNINTYAYESFTRMALYFLKQTFYRKIRFEEKLGYDHSADIFEGPCGGGIFISLQGMQDPGIAEMSINKILNDFSVLLEKMTAKEFQTHARIFASLSTVKPQQEKAEQNRRMLTQGTTPFDKDLRRFVMEYIVSSAPRRRKLSIHAIGHAIPNITYELDNRFGLPIGNLHDWRSAAIGSEACQVQHISPMRRNCEG</sequence>
<keyword evidence="1" id="KW-0378">Hydrolase</keyword>
<gene>
    <name evidence="1" type="primary">STE23_55</name>
    <name evidence="1" type="ORF">DSO57_1026326</name>
</gene>
<comment type="caution">
    <text evidence="1">The sequence shown here is derived from an EMBL/GenBank/DDBJ whole genome shotgun (WGS) entry which is preliminary data.</text>
</comment>
<accession>A0ACC2UMY3</accession>
<dbReference type="EMBL" id="QTSX02000153">
    <property type="protein sequence ID" value="KAJ9088101.1"/>
    <property type="molecule type" value="Genomic_DNA"/>
</dbReference>